<feature type="region of interest" description="Disordered" evidence="1">
    <location>
        <begin position="1"/>
        <end position="46"/>
    </location>
</feature>
<feature type="compositionally biased region" description="Basic and acidic residues" evidence="1">
    <location>
        <begin position="1"/>
        <end position="10"/>
    </location>
</feature>
<reference evidence="2" key="1">
    <citation type="submission" date="2021-04" db="EMBL/GenBank/DDBJ databases">
        <title>Sequencing of actinobacteria type strains.</title>
        <authorList>
            <person name="Nguyen G.-S."/>
            <person name="Wentzel A."/>
        </authorList>
    </citation>
    <scope>NUCLEOTIDE SEQUENCE</scope>
    <source>
        <strain evidence="2">DSM 42095</strain>
    </source>
</reference>
<accession>A0A8T4J0K4</accession>
<evidence type="ECO:0000256" key="1">
    <source>
        <dbReference type="SAM" id="MobiDB-lite"/>
    </source>
</evidence>
<feature type="non-terminal residue" evidence="2">
    <location>
        <position position="325"/>
    </location>
</feature>
<feature type="region of interest" description="Disordered" evidence="1">
    <location>
        <begin position="291"/>
        <end position="325"/>
    </location>
</feature>
<evidence type="ECO:0000313" key="3">
    <source>
        <dbReference type="Proteomes" id="UP000675554"/>
    </source>
</evidence>
<dbReference type="AlphaFoldDB" id="A0A8T4J0K4"/>
<dbReference type="Proteomes" id="UP000675554">
    <property type="component" value="Unassembled WGS sequence"/>
</dbReference>
<organism evidence="2 3">
    <name type="scientific">Streptomyces daliensis</name>
    <dbReference type="NCBI Taxonomy" id="299421"/>
    <lineage>
        <taxon>Bacteria</taxon>
        <taxon>Bacillati</taxon>
        <taxon>Actinomycetota</taxon>
        <taxon>Actinomycetes</taxon>
        <taxon>Kitasatosporales</taxon>
        <taxon>Streptomycetaceae</taxon>
        <taxon>Streptomyces</taxon>
    </lineage>
</organism>
<evidence type="ECO:0000313" key="2">
    <source>
        <dbReference type="EMBL" id="MBR7675657.1"/>
    </source>
</evidence>
<comment type="caution">
    <text evidence="2">The sequence shown here is derived from an EMBL/GenBank/DDBJ whole genome shotgun (WGS) entry which is preliminary data.</text>
</comment>
<proteinExistence type="predicted"/>
<keyword evidence="3" id="KW-1185">Reference proteome</keyword>
<sequence>MADSINRSHGETQAQERNGIDLERGSAAPVTSDEAQPDASADKSSRWDVPKKITLTGTMTSVSYGYARDKRIWKAIGFGLLSAHSAEKAAENWPKDPESAAASVVNTLGTAVWSAGIGTGSRIAQTVGPAINFTANITSAALRYHQGKEGWGRELIDAAEMAAFTGAGYTEHPVARTLAFGSASAGFFVDATKDKALVAHGIGAGAWAVGAALKSDTVQAVGAGVVAAAEAARLAYPLYEKYVQKPAPEAAQQQPGVELAPVQNSAVQNSAPAPEPPVRAAAYLPTPPVAAASNSVAPSAPNPVTSVVPSPATSAASTPFVSAQS</sequence>
<gene>
    <name evidence="2" type="ORF">KDA82_22080</name>
</gene>
<dbReference type="EMBL" id="JAGSMN010000507">
    <property type="protein sequence ID" value="MBR7675657.1"/>
    <property type="molecule type" value="Genomic_DNA"/>
</dbReference>
<protein>
    <submittedName>
        <fullName evidence="2">Uncharacterized protein</fullName>
    </submittedName>
</protein>
<name>A0A8T4J0K4_9ACTN</name>